<dbReference type="InterPro" id="IPR020422">
    <property type="entry name" value="TYR_PHOSPHATASE_DUAL_dom"/>
</dbReference>
<dbReference type="PANTHER" id="PTHR47216:SF4">
    <property type="entry name" value="OS01G0859400 PROTEIN"/>
    <property type="match status" value="1"/>
</dbReference>
<dbReference type="RefSeq" id="WP_171973704.1">
    <property type="nucleotide sequence ID" value="NZ_BAABKE010000008.1"/>
</dbReference>
<dbReference type="SMART" id="SM00195">
    <property type="entry name" value="DSPc"/>
    <property type="match status" value="1"/>
</dbReference>
<feature type="transmembrane region" description="Helical" evidence="1">
    <location>
        <begin position="56"/>
        <end position="79"/>
    </location>
</feature>
<feature type="transmembrane region" description="Helical" evidence="1">
    <location>
        <begin position="91"/>
        <end position="114"/>
    </location>
</feature>
<dbReference type="CDD" id="cd03386">
    <property type="entry name" value="PAP2_Aur1_like"/>
    <property type="match status" value="1"/>
</dbReference>
<proteinExistence type="predicted"/>
<dbReference type="InterPro" id="IPR026841">
    <property type="entry name" value="Aur1/Ipt1"/>
</dbReference>
<feature type="transmembrane region" description="Helical" evidence="1">
    <location>
        <begin position="162"/>
        <end position="182"/>
    </location>
</feature>
<evidence type="ECO:0000313" key="3">
    <source>
        <dbReference type="EMBL" id="GAA5103105.1"/>
    </source>
</evidence>
<gene>
    <name evidence="3" type="ORF">GCM10023338_21130</name>
</gene>
<feature type="transmembrane region" description="Helical" evidence="1">
    <location>
        <begin position="134"/>
        <end position="155"/>
    </location>
</feature>
<comment type="caution">
    <text evidence="3">The sequence shown here is derived from an EMBL/GenBank/DDBJ whole genome shotgun (WGS) entry which is preliminary data.</text>
</comment>
<dbReference type="EMBL" id="BAABKE010000008">
    <property type="protein sequence ID" value="GAA5103105.1"/>
    <property type="molecule type" value="Genomic_DNA"/>
</dbReference>
<feature type="transmembrane region" description="Helical" evidence="1">
    <location>
        <begin position="188"/>
        <end position="206"/>
    </location>
</feature>
<organism evidence="3 4">
    <name type="scientific">Wohlfahrtiimonas larvae</name>
    <dbReference type="NCBI Taxonomy" id="1157986"/>
    <lineage>
        <taxon>Bacteria</taxon>
        <taxon>Pseudomonadati</taxon>
        <taxon>Pseudomonadota</taxon>
        <taxon>Gammaproteobacteria</taxon>
        <taxon>Cardiobacteriales</taxon>
        <taxon>Ignatzschineriaceae</taxon>
        <taxon>Wohlfahrtiimonas</taxon>
    </lineage>
</organism>
<dbReference type="Proteomes" id="UP001500631">
    <property type="component" value="Unassembled WGS sequence"/>
</dbReference>
<feature type="transmembrane region" description="Helical" evidence="1">
    <location>
        <begin position="12"/>
        <end position="36"/>
    </location>
</feature>
<evidence type="ECO:0000259" key="2">
    <source>
        <dbReference type="PROSITE" id="PS50056"/>
    </source>
</evidence>
<name>A0ABP9MYP0_9GAMM</name>
<protein>
    <submittedName>
        <fullName evidence="3">Phosphatase PAP2/dual specificity phosphatase family protein</fullName>
    </submittedName>
</protein>
<dbReference type="InterPro" id="IPR000387">
    <property type="entry name" value="Tyr_Pase_dom"/>
</dbReference>
<evidence type="ECO:0000256" key="1">
    <source>
        <dbReference type="SAM" id="Phobius"/>
    </source>
</evidence>
<sequence>MDKNNKKLWQQKGIWLLSLAIFFYLTYNAANYLTIWRAKTEIIPHIMFQWEHNIPLIPWTIIPYWTENLFYGLAILLAINSKQLKTLGKRLLATQIICVLGFLLFPLQQINILSRPDVGGFFGWWFDSLMKFDHPYNQAPSLHIALLVVLWTFYTERFSKKWHWLISIWSIFIGASVLTTWQHHFIDIPAGMLAGALAIWIFPNHIQSPLYVPKLAKNWKWFGVYFTVSIIFTMIAIVNKHAWLWLLYPAFSLLIVACNYGFFGKKGFPKQKNGNYSLSQWILFLPYILIAKINSKIWTCKNNSYDKVLPNLFLGAIPNTKTARQFKSLVDCCAEIPLNGHKVMNYYPNYLLDMTPLSLDECEHAANTINKAIRNGDTLVFCALGYSRSAASLVAYLVVYRNYSVNQAIKQLKKARKDIVLNKEQIKILRRLTWKYPY</sequence>
<dbReference type="PANTHER" id="PTHR47216">
    <property type="match status" value="1"/>
</dbReference>
<keyword evidence="1" id="KW-1133">Transmembrane helix</keyword>
<feature type="transmembrane region" description="Helical" evidence="1">
    <location>
        <begin position="218"/>
        <end position="237"/>
    </location>
</feature>
<keyword evidence="4" id="KW-1185">Reference proteome</keyword>
<accession>A0ABP9MYP0</accession>
<dbReference type="InterPro" id="IPR029021">
    <property type="entry name" value="Prot-tyrosine_phosphatase-like"/>
</dbReference>
<dbReference type="PROSITE" id="PS50056">
    <property type="entry name" value="TYR_PHOSPHATASE_2"/>
    <property type="match status" value="1"/>
</dbReference>
<dbReference type="InterPro" id="IPR000340">
    <property type="entry name" value="Dual-sp_phosphatase_cat-dom"/>
</dbReference>
<feature type="transmembrane region" description="Helical" evidence="1">
    <location>
        <begin position="243"/>
        <end position="263"/>
    </location>
</feature>
<feature type="domain" description="Tyrosine specific protein phosphatases" evidence="2">
    <location>
        <begin position="360"/>
        <end position="427"/>
    </location>
</feature>
<evidence type="ECO:0000313" key="4">
    <source>
        <dbReference type="Proteomes" id="UP001500631"/>
    </source>
</evidence>
<dbReference type="SUPFAM" id="SSF52799">
    <property type="entry name" value="(Phosphotyrosine protein) phosphatases II"/>
    <property type="match status" value="1"/>
</dbReference>
<dbReference type="Pfam" id="PF14378">
    <property type="entry name" value="PAP2_3"/>
    <property type="match status" value="1"/>
</dbReference>
<dbReference type="Pfam" id="PF00782">
    <property type="entry name" value="DSPc"/>
    <property type="match status" value="1"/>
</dbReference>
<dbReference type="Gene3D" id="3.90.190.10">
    <property type="entry name" value="Protein tyrosine phosphatase superfamily"/>
    <property type="match status" value="1"/>
</dbReference>
<keyword evidence="1" id="KW-0812">Transmembrane</keyword>
<keyword evidence="1" id="KW-0472">Membrane</keyword>
<reference evidence="4" key="1">
    <citation type="journal article" date="2019" name="Int. J. Syst. Evol. Microbiol.">
        <title>The Global Catalogue of Microorganisms (GCM) 10K type strain sequencing project: providing services to taxonomists for standard genome sequencing and annotation.</title>
        <authorList>
            <consortium name="The Broad Institute Genomics Platform"/>
            <consortium name="The Broad Institute Genome Sequencing Center for Infectious Disease"/>
            <person name="Wu L."/>
            <person name="Ma J."/>
        </authorList>
    </citation>
    <scope>NUCLEOTIDE SEQUENCE [LARGE SCALE GENOMIC DNA]</scope>
    <source>
        <strain evidence="4">JCM 18424</strain>
    </source>
</reference>